<dbReference type="Gene3D" id="2.120.10.30">
    <property type="entry name" value="TolB, C-terminal domain"/>
    <property type="match status" value="1"/>
</dbReference>
<evidence type="ECO:0000313" key="6">
    <source>
        <dbReference type="Proteomes" id="UP001434883"/>
    </source>
</evidence>
<dbReference type="Pfam" id="PF25021">
    <property type="entry name" value="TEN_NHL"/>
    <property type="match status" value="1"/>
</dbReference>
<name>A0ABV0S5X7_9TELE</name>
<organism evidence="5 6">
    <name type="scientific">Xenoophorus captivus</name>
    <dbReference type="NCBI Taxonomy" id="1517983"/>
    <lineage>
        <taxon>Eukaryota</taxon>
        <taxon>Metazoa</taxon>
        <taxon>Chordata</taxon>
        <taxon>Craniata</taxon>
        <taxon>Vertebrata</taxon>
        <taxon>Euteleostomi</taxon>
        <taxon>Actinopterygii</taxon>
        <taxon>Neopterygii</taxon>
        <taxon>Teleostei</taxon>
        <taxon>Neoteleostei</taxon>
        <taxon>Acanthomorphata</taxon>
        <taxon>Ovalentaria</taxon>
        <taxon>Atherinomorphae</taxon>
        <taxon>Cyprinodontiformes</taxon>
        <taxon>Goodeidae</taxon>
        <taxon>Xenoophorus</taxon>
    </lineage>
</organism>
<feature type="non-terminal residue" evidence="5">
    <location>
        <position position="1"/>
    </location>
</feature>
<comment type="caution">
    <text evidence="5">The sequence shown here is derived from an EMBL/GenBank/DDBJ whole genome shotgun (WGS) entry which is preliminary data.</text>
</comment>
<dbReference type="InterPro" id="IPR056822">
    <property type="entry name" value="TEN_NHL"/>
</dbReference>
<feature type="domain" description="Teneurin NHL" evidence="4">
    <location>
        <begin position="16"/>
        <end position="169"/>
    </location>
</feature>
<dbReference type="PANTHER" id="PTHR11219:SF7">
    <property type="entry name" value="TENEURIN-1"/>
    <property type="match status" value="1"/>
</dbReference>
<proteinExistence type="predicted"/>
<evidence type="ECO:0000313" key="5">
    <source>
        <dbReference type="EMBL" id="MEQ2215501.1"/>
    </source>
</evidence>
<keyword evidence="1" id="KW-0245">EGF-like domain</keyword>
<evidence type="ECO:0000256" key="3">
    <source>
        <dbReference type="ARBA" id="ARBA00023157"/>
    </source>
</evidence>
<protein>
    <submittedName>
        <fullName evidence="5">Teneurin-1</fullName>
    </submittedName>
</protein>
<dbReference type="InterPro" id="IPR051216">
    <property type="entry name" value="Teneurin"/>
</dbReference>
<keyword evidence="3" id="KW-1015">Disulfide bond</keyword>
<keyword evidence="2" id="KW-0677">Repeat</keyword>
<dbReference type="SUPFAM" id="SSF63829">
    <property type="entry name" value="Calcium-dependent phosphotriesterase"/>
    <property type="match status" value="1"/>
</dbReference>
<dbReference type="Proteomes" id="UP001434883">
    <property type="component" value="Unassembled WGS sequence"/>
</dbReference>
<reference evidence="5 6" key="1">
    <citation type="submission" date="2021-06" db="EMBL/GenBank/DDBJ databases">
        <authorList>
            <person name="Palmer J.M."/>
        </authorList>
    </citation>
    <scope>NUCLEOTIDE SEQUENCE [LARGE SCALE GENOMIC DNA]</scope>
    <source>
        <strain evidence="5 6">XC_2019</strain>
        <tissue evidence="5">Muscle</tissue>
    </source>
</reference>
<evidence type="ECO:0000259" key="4">
    <source>
        <dbReference type="Pfam" id="PF25021"/>
    </source>
</evidence>
<keyword evidence="6" id="KW-1185">Reference proteome</keyword>
<evidence type="ECO:0000256" key="2">
    <source>
        <dbReference type="ARBA" id="ARBA00022737"/>
    </source>
</evidence>
<dbReference type="InterPro" id="IPR011042">
    <property type="entry name" value="6-blade_b-propeller_TolB-like"/>
</dbReference>
<evidence type="ECO:0000256" key="1">
    <source>
        <dbReference type="ARBA" id="ARBA00022536"/>
    </source>
</evidence>
<dbReference type="EMBL" id="JAHRIN010068402">
    <property type="protein sequence ID" value="MEQ2215501.1"/>
    <property type="molecule type" value="Genomic_DNA"/>
</dbReference>
<accession>A0ABV0S5X7</accession>
<sequence length="213" mass="23509">ILHKGNGENIFLSQQPPVISTVMGNGFYRSVPCGPSCSGAAREMMLFAPVALASGPDGSLYIGDFNFIRRVHPDGYTRTILELKNRDTRHSTSPAHKYYLAMDPVGEVLYVSDTSSRRVYRVRNLGQPKDPARNLEVVAGTGEQCLPFDQSHCGEGRKATEAALNNPRGKDNMLNAAEELPPSFYSQFLHTGAMGFSYIYHPSGRSHRFVIID</sequence>
<dbReference type="PANTHER" id="PTHR11219">
    <property type="entry name" value="TENEURIN AND N-ACETYLGLUCOSAMINE-1-PHOSPHODIESTER ALPHA-N-ACETYLGLUCOSAMINIDASE"/>
    <property type="match status" value="1"/>
</dbReference>
<gene>
    <name evidence="5" type="primary">TENM1_1</name>
    <name evidence="5" type="ORF">XENOCAPTIV_001877</name>
</gene>